<dbReference type="EMBL" id="FONL01000014">
    <property type="protein sequence ID" value="SFE70248.1"/>
    <property type="molecule type" value="Genomic_DNA"/>
</dbReference>
<evidence type="ECO:0000256" key="7">
    <source>
        <dbReference type="PIRSR" id="PIRSR038994-3"/>
    </source>
</evidence>
<comment type="cofactor">
    <cofactor evidence="7">
        <name>a divalent metal cation</name>
        <dbReference type="ChEBI" id="CHEBI:60240"/>
    </cofactor>
    <text evidence="7">Binds 1 divalent metal cation per subunit.</text>
</comment>
<reference evidence="10 11" key="1">
    <citation type="submission" date="2016-10" db="EMBL/GenBank/DDBJ databases">
        <authorList>
            <person name="de Groot N.N."/>
        </authorList>
    </citation>
    <scope>NUCLEOTIDE SEQUENCE [LARGE SCALE GENOMIC DNA]</scope>
    <source>
        <strain evidence="10 11">DSM 9236</strain>
    </source>
</reference>
<dbReference type="CDD" id="cd00854">
    <property type="entry name" value="NagA"/>
    <property type="match status" value="1"/>
</dbReference>
<dbReference type="Proteomes" id="UP000198896">
    <property type="component" value="Unassembled WGS sequence"/>
</dbReference>
<feature type="binding site" evidence="7">
    <location>
        <position position="260"/>
    </location>
    <ligand>
        <name>Zn(2+)</name>
        <dbReference type="ChEBI" id="CHEBI:29105"/>
    </ligand>
</feature>
<dbReference type="RefSeq" id="WP_093913931.1">
    <property type="nucleotide sequence ID" value="NZ_FONL01000014.1"/>
</dbReference>
<keyword evidence="11" id="KW-1185">Reference proteome</keyword>
<dbReference type="OrthoDB" id="9776488at2"/>
<dbReference type="Gene3D" id="3.20.20.140">
    <property type="entry name" value="Metal-dependent hydrolases"/>
    <property type="match status" value="1"/>
</dbReference>
<feature type="binding site" evidence="7">
    <location>
        <position position="281"/>
    </location>
    <ligand>
        <name>Zn(2+)</name>
        <dbReference type="ChEBI" id="CHEBI:29105"/>
    </ligand>
</feature>
<evidence type="ECO:0000256" key="1">
    <source>
        <dbReference type="ARBA" id="ARBA00010716"/>
    </source>
</evidence>
<dbReference type="InterPro" id="IPR003764">
    <property type="entry name" value="GlcNAc_6-P_deAcase"/>
</dbReference>
<dbReference type="STRING" id="1123323.SAMN05216245_1143"/>
<dbReference type="NCBIfam" id="TIGR00221">
    <property type="entry name" value="nagA"/>
    <property type="match status" value="1"/>
</dbReference>
<name>A0A1I2CPR8_9FIRM</name>
<keyword evidence="3" id="KW-0378">Hydrolase</keyword>
<evidence type="ECO:0000256" key="3">
    <source>
        <dbReference type="ARBA" id="ARBA00022801"/>
    </source>
</evidence>
<evidence type="ECO:0000259" key="9">
    <source>
        <dbReference type="Pfam" id="PF01979"/>
    </source>
</evidence>
<dbReference type="PANTHER" id="PTHR11113:SF14">
    <property type="entry name" value="N-ACETYLGLUCOSAMINE-6-PHOSPHATE DEACETYLASE"/>
    <property type="match status" value="1"/>
</dbReference>
<evidence type="ECO:0000313" key="11">
    <source>
        <dbReference type="Proteomes" id="UP000198896"/>
    </source>
</evidence>
<gene>
    <name evidence="10" type="ORF">SAMN05216245_1143</name>
</gene>
<protein>
    <submittedName>
        <fullName evidence="10">N-acetylglucosamine-6-phosphate deacetylase</fullName>
    </submittedName>
</protein>
<dbReference type="SUPFAM" id="SSF51556">
    <property type="entry name" value="Metallo-dependent hydrolases"/>
    <property type="match status" value="2"/>
</dbReference>
<feature type="region of interest" description="Disordered" evidence="8">
    <location>
        <begin position="128"/>
        <end position="171"/>
    </location>
</feature>
<keyword evidence="2 7" id="KW-0479">Metal-binding</keyword>
<dbReference type="PANTHER" id="PTHR11113">
    <property type="entry name" value="N-ACETYLGLUCOSAMINE-6-PHOSPHATE DEACETYLASE"/>
    <property type="match status" value="1"/>
</dbReference>
<dbReference type="InterPro" id="IPR032466">
    <property type="entry name" value="Metal_Hydrolase"/>
</dbReference>
<evidence type="ECO:0000256" key="8">
    <source>
        <dbReference type="SAM" id="MobiDB-lite"/>
    </source>
</evidence>
<feature type="binding site" evidence="6">
    <location>
        <position position="315"/>
    </location>
    <ligand>
        <name>substrate</name>
    </ligand>
</feature>
<sequence length="450" mass="48453">MHAIVNGRIVLSDKILDGCALLFDKNIIGIVSRETLDTAWADGQSWKGKPLDITDAGGNYVAPGFINLHIHGCGGADTMDATEDSLAVMSRFLVQTGVTSFLPTTMTCDMQTIYKALERVRENMTLITRRREEKRGSLQSGQHTSEEMKGDMSASGNNPKDCSCAGESEPFDNKTEKMQQYRLPGAKVLGAYLEGPFISSKYKGAQHEDSIMPADFMQIKDYADVIKVVVLAPETLGNPEQVKEFIAQCKAHNIIVSLGHSGADYDTALQAVMEGASHVTHLCNAMTGLHHRTPGLLGAALDSAVTCELIADNLHVHPAVQRLIYRTKGVAGLELITDSMRACGLSDGISELGGQTVIVKNGEARLADGTLAGSIVTLNRAMANFRKNTGATVPEVVRMVTENQAQELGLFEKIGSLSPGAAADVTICNEDFAVLHTFVDGREVYKNPDI</sequence>
<dbReference type="InterPro" id="IPR006680">
    <property type="entry name" value="Amidohydro-rel"/>
</dbReference>
<feature type="binding site" evidence="6">
    <location>
        <begin position="284"/>
        <end position="285"/>
    </location>
    <ligand>
        <name>substrate</name>
    </ligand>
</feature>
<evidence type="ECO:0000313" key="10">
    <source>
        <dbReference type="EMBL" id="SFE70248.1"/>
    </source>
</evidence>
<feature type="binding site" evidence="7">
    <location>
        <position position="194"/>
    </location>
    <ligand>
        <name>Zn(2+)</name>
        <dbReference type="ChEBI" id="CHEBI:29105"/>
    </ligand>
</feature>
<evidence type="ECO:0000256" key="2">
    <source>
        <dbReference type="ARBA" id="ARBA00022723"/>
    </source>
</evidence>
<comment type="similarity">
    <text evidence="1">Belongs to the metallo-dependent hydrolases superfamily. NagA family.</text>
</comment>
<keyword evidence="4" id="KW-0119">Carbohydrate metabolism</keyword>
<feature type="binding site" evidence="6">
    <location>
        <begin position="371"/>
        <end position="373"/>
    </location>
    <ligand>
        <name>substrate</name>
    </ligand>
</feature>
<feature type="active site" description="Proton donor/acceptor" evidence="5">
    <location>
        <position position="338"/>
    </location>
</feature>
<dbReference type="InterPro" id="IPR011059">
    <property type="entry name" value="Metal-dep_hydrolase_composite"/>
</dbReference>
<dbReference type="GO" id="GO:0008448">
    <property type="term" value="F:N-acetylglucosamine-6-phosphate deacetylase activity"/>
    <property type="evidence" value="ECO:0007669"/>
    <property type="project" value="InterPro"/>
</dbReference>
<organism evidence="10 11">
    <name type="scientific">Succiniclasticum ruminis DSM 9236</name>
    <dbReference type="NCBI Taxonomy" id="1123323"/>
    <lineage>
        <taxon>Bacteria</taxon>
        <taxon>Bacillati</taxon>
        <taxon>Bacillota</taxon>
        <taxon>Negativicutes</taxon>
        <taxon>Acidaminococcales</taxon>
        <taxon>Acidaminococcaceae</taxon>
        <taxon>Succiniclasticum</taxon>
    </lineage>
</organism>
<evidence type="ECO:0000256" key="6">
    <source>
        <dbReference type="PIRSR" id="PIRSR038994-2"/>
    </source>
</evidence>
<dbReference type="PIRSF" id="PIRSF038994">
    <property type="entry name" value="NagA"/>
    <property type="match status" value="1"/>
</dbReference>
<accession>A0A1I2CPR8</accession>
<proteinExistence type="inferred from homology"/>
<evidence type="ECO:0000256" key="4">
    <source>
        <dbReference type="ARBA" id="ARBA00023277"/>
    </source>
</evidence>
<evidence type="ECO:0000256" key="5">
    <source>
        <dbReference type="PIRSR" id="PIRSR038994-1"/>
    </source>
</evidence>
<feature type="binding site" evidence="6">
    <location>
        <position position="292"/>
    </location>
    <ligand>
        <name>substrate</name>
    </ligand>
</feature>
<dbReference type="GO" id="GO:0046872">
    <property type="term" value="F:metal ion binding"/>
    <property type="evidence" value="ECO:0007669"/>
    <property type="project" value="UniProtKB-KW"/>
</dbReference>
<dbReference type="SUPFAM" id="SSF51338">
    <property type="entry name" value="Composite domain of metallo-dependent hydrolases"/>
    <property type="match status" value="1"/>
</dbReference>
<dbReference type="AlphaFoldDB" id="A0A1I2CPR8"/>
<feature type="binding site" evidence="6">
    <location>
        <position position="205"/>
    </location>
    <ligand>
        <name>substrate</name>
    </ligand>
</feature>
<dbReference type="GO" id="GO:0006046">
    <property type="term" value="P:N-acetylglucosamine catabolic process"/>
    <property type="evidence" value="ECO:0007669"/>
    <property type="project" value="TreeGrafter"/>
</dbReference>
<feature type="domain" description="Amidohydrolase-related" evidence="9">
    <location>
        <begin position="60"/>
        <end position="444"/>
    </location>
</feature>
<dbReference type="Pfam" id="PF01979">
    <property type="entry name" value="Amidohydro_1"/>
    <property type="match status" value="1"/>
</dbReference>